<dbReference type="OrthoDB" id="2376789at2"/>
<dbReference type="Proteomes" id="UP000186156">
    <property type="component" value="Unassembled WGS sequence"/>
</dbReference>
<feature type="transmembrane region" description="Helical" evidence="1">
    <location>
        <begin position="63"/>
        <end position="82"/>
    </location>
</feature>
<dbReference type="STRING" id="252246.SAMN05421799_101363"/>
<evidence type="ECO:0000256" key="1">
    <source>
        <dbReference type="SAM" id="Phobius"/>
    </source>
</evidence>
<dbReference type="AlphaFoldDB" id="A0A1N7K5L3"/>
<keyword evidence="1" id="KW-0812">Transmembrane</keyword>
<name>A0A1N7K5L3_9BACL</name>
<gene>
    <name evidence="2" type="ORF">SAMN05421799_101363</name>
</gene>
<proteinExistence type="predicted"/>
<feature type="transmembrane region" description="Helical" evidence="1">
    <location>
        <begin position="35"/>
        <end position="51"/>
    </location>
</feature>
<evidence type="ECO:0000313" key="2">
    <source>
        <dbReference type="EMBL" id="SIS56838.1"/>
    </source>
</evidence>
<evidence type="ECO:0000313" key="3">
    <source>
        <dbReference type="Proteomes" id="UP000186156"/>
    </source>
</evidence>
<reference evidence="3" key="1">
    <citation type="submission" date="2017-01" db="EMBL/GenBank/DDBJ databases">
        <authorList>
            <person name="Varghese N."/>
            <person name="Submissions S."/>
        </authorList>
    </citation>
    <scope>NUCLEOTIDE SEQUENCE [LARGE SCALE GENOMIC DNA]</scope>
    <source>
        <strain evidence="3">DSM 16176</strain>
    </source>
</reference>
<sequence>MMKKPFTAGSLAIIYILVAAIIITALMVHLSTHPGMVLTVVALLTILLLVYRMRTTSGFTQTVHIALIVLIAVVSLFIIGLGNGGTQLWFSTMFGVFDLLLILVEVAFLSSREYS</sequence>
<keyword evidence="3" id="KW-1185">Reference proteome</keyword>
<dbReference type="EMBL" id="FTOO01000001">
    <property type="protein sequence ID" value="SIS56838.1"/>
    <property type="molecule type" value="Genomic_DNA"/>
</dbReference>
<dbReference type="RefSeq" id="WP_076344437.1">
    <property type="nucleotide sequence ID" value="NZ_FTOO01000001.1"/>
</dbReference>
<feature type="transmembrane region" description="Helical" evidence="1">
    <location>
        <begin position="88"/>
        <end position="109"/>
    </location>
</feature>
<accession>A0A1N7K5L3</accession>
<keyword evidence="1" id="KW-1133">Transmembrane helix</keyword>
<organism evidence="2 3">
    <name type="scientific">Alicyclobacillus vulcanalis</name>
    <dbReference type="NCBI Taxonomy" id="252246"/>
    <lineage>
        <taxon>Bacteria</taxon>
        <taxon>Bacillati</taxon>
        <taxon>Bacillota</taxon>
        <taxon>Bacilli</taxon>
        <taxon>Bacillales</taxon>
        <taxon>Alicyclobacillaceae</taxon>
        <taxon>Alicyclobacillus</taxon>
    </lineage>
</organism>
<feature type="transmembrane region" description="Helical" evidence="1">
    <location>
        <begin position="12"/>
        <end position="29"/>
    </location>
</feature>
<keyword evidence="1" id="KW-0472">Membrane</keyword>
<protein>
    <submittedName>
        <fullName evidence="2">Uncharacterized protein</fullName>
    </submittedName>
</protein>